<comment type="caution">
    <text evidence="2">The sequence shown here is derived from an EMBL/GenBank/DDBJ whole genome shotgun (WGS) entry which is preliminary data.</text>
</comment>
<accession>A0A919UI87</accession>
<dbReference type="Proteomes" id="UP000660611">
    <property type="component" value="Unassembled WGS sequence"/>
</dbReference>
<sequence>MSVTPGPVPGHAPGPTPGALPGPPGAATLGRVEAAVEALNGVASLPLQRQVSVYADAHRTLQETLGTIEER</sequence>
<feature type="region of interest" description="Disordered" evidence="1">
    <location>
        <begin position="1"/>
        <end position="26"/>
    </location>
</feature>
<dbReference type="AlphaFoldDB" id="A0A919UI87"/>
<evidence type="ECO:0000256" key="1">
    <source>
        <dbReference type="SAM" id="MobiDB-lite"/>
    </source>
</evidence>
<evidence type="ECO:0000313" key="2">
    <source>
        <dbReference type="EMBL" id="GIG52330.1"/>
    </source>
</evidence>
<name>A0A919UI87_9ACTN</name>
<protein>
    <submittedName>
        <fullName evidence="2">Uncharacterized protein</fullName>
    </submittedName>
</protein>
<evidence type="ECO:0000313" key="3">
    <source>
        <dbReference type="Proteomes" id="UP000660611"/>
    </source>
</evidence>
<feature type="compositionally biased region" description="Pro residues" evidence="1">
    <location>
        <begin position="1"/>
        <end position="24"/>
    </location>
</feature>
<reference evidence="2" key="1">
    <citation type="submission" date="2021-01" db="EMBL/GenBank/DDBJ databases">
        <title>Whole genome shotgun sequence of Dactylosporangium siamense NBRC 106093.</title>
        <authorList>
            <person name="Komaki H."/>
            <person name="Tamura T."/>
        </authorList>
    </citation>
    <scope>NUCLEOTIDE SEQUENCE</scope>
    <source>
        <strain evidence="2">NBRC 106093</strain>
    </source>
</reference>
<keyword evidence="3" id="KW-1185">Reference proteome</keyword>
<organism evidence="2 3">
    <name type="scientific">Dactylosporangium siamense</name>
    <dbReference type="NCBI Taxonomy" id="685454"/>
    <lineage>
        <taxon>Bacteria</taxon>
        <taxon>Bacillati</taxon>
        <taxon>Actinomycetota</taxon>
        <taxon>Actinomycetes</taxon>
        <taxon>Micromonosporales</taxon>
        <taxon>Micromonosporaceae</taxon>
        <taxon>Dactylosporangium</taxon>
    </lineage>
</organism>
<dbReference type="EMBL" id="BONQ01000177">
    <property type="protein sequence ID" value="GIG52330.1"/>
    <property type="molecule type" value="Genomic_DNA"/>
</dbReference>
<gene>
    <name evidence="2" type="ORF">Dsi01nite_103710</name>
</gene>
<proteinExistence type="predicted"/>